<dbReference type="PROSITE" id="PS00678">
    <property type="entry name" value="WD_REPEATS_1"/>
    <property type="match status" value="3"/>
</dbReference>
<dbReference type="InterPro" id="IPR015943">
    <property type="entry name" value="WD40/YVTN_repeat-like_dom_sf"/>
</dbReference>
<proteinExistence type="predicted"/>
<evidence type="ECO:0000313" key="5">
    <source>
        <dbReference type="EMBL" id="CEO99167.1"/>
    </source>
</evidence>
<keyword evidence="7" id="KW-1185">Reference proteome</keyword>
<evidence type="ECO:0000313" key="6">
    <source>
        <dbReference type="EMBL" id="SPQ97183.1"/>
    </source>
</evidence>
<dbReference type="Pfam" id="PF00400">
    <property type="entry name" value="WD40"/>
    <property type="match status" value="6"/>
</dbReference>
<dbReference type="SMART" id="SM00320">
    <property type="entry name" value="WD40"/>
    <property type="match status" value="7"/>
</dbReference>
<dbReference type="PANTHER" id="PTHR19848">
    <property type="entry name" value="WD40 REPEAT PROTEIN"/>
    <property type="match status" value="1"/>
</dbReference>
<dbReference type="InterPro" id="IPR001680">
    <property type="entry name" value="WD40_rpt"/>
</dbReference>
<dbReference type="PROSITE" id="PS50294">
    <property type="entry name" value="WD_REPEATS_REGION"/>
    <property type="match status" value="4"/>
</dbReference>
<dbReference type="OrthoDB" id="538223at2759"/>
<dbReference type="PROSITE" id="PS50082">
    <property type="entry name" value="WD_REPEATS_2"/>
    <property type="match status" value="4"/>
</dbReference>
<dbReference type="STRING" id="37360.A0A0G4IVC9"/>
<dbReference type="InterPro" id="IPR036322">
    <property type="entry name" value="WD40_repeat_dom_sf"/>
</dbReference>
<feature type="repeat" description="WD" evidence="3">
    <location>
        <begin position="508"/>
        <end position="549"/>
    </location>
</feature>
<feature type="compositionally biased region" description="Low complexity" evidence="4">
    <location>
        <begin position="228"/>
        <end position="240"/>
    </location>
</feature>
<dbReference type="EMBL" id="OVEO01000007">
    <property type="protein sequence ID" value="SPQ97183.1"/>
    <property type="molecule type" value="Genomic_DNA"/>
</dbReference>
<accession>A0A0G4IVC9</accession>
<dbReference type="PANTHER" id="PTHR19848:SF8">
    <property type="entry name" value="F-BOX AND WD REPEAT DOMAIN CONTAINING 7"/>
    <property type="match status" value="1"/>
</dbReference>
<evidence type="ECO:0000313" key="8">
    <source>
        <dbReference type="Proteomes" id="UP000290189"/>
    </source>
</evidence>
<dbReference type="Proteomes" id="UP000290189">
    <property type="component" value="Unassembled WGS sequence"/>
</dbReference>
<feature type="repeat" description="WD" evidence="3">
    <location>
        <begin position="381"/>
        <end position="423"/>
    </location>
</feature>
<dbReference type="EMBL" id="CDSF01000090">
    <property type="protein sequence ID" value="CEO99167.1"/>
    <property type="molecule type" value="Genomic_DNA"/>
</dbReference>
<sequence length="668" mass="73571">MALRRRILLRRQRAAENAGVPRSLIGPLASLRLLEDVTGSSFLQHFFRRIPDGDDKRWQTMLKTRKPDNPLSAKVDALEDDLKAFAEGIRRGAQGAQQAVLKLSLSEEAKLGRKILGASAKLHMQITRQLKPAFAAQETFIEKRRKVRSVDIRKREGAEEVEKAIQDLLQDPDGPPETITLYFDPALSDEQEVLAEGMEVTDPIVSLRAPTIAPPPRDFESKNGPPSNEGGNADAATEGEAAGAAADALVPSLGSMVDWLEQYEICMKGASQILDLYVLATQCHVVSLAVSELMEQPRVYSSAMAATTMMSSQLVRLGFPLFEQMFCQVDPSFVKENLFPLSFSGIAQGAFWQHARQIIRKASLLDDMLTSLDILVLPARIAAHDGGIKAVAVAHLCPDFVVTGGSDGLCRIWDIRNGNCRGQFVGHDSCITWITFSEYDTHVYSASFDGTVRVWNVRTAECEQVLKGHQDAILHGALTSNGQRLATASMDSTVRIWEPRTGRCTHVLTAHQGWVKAVAFANHGHTVITGGLDKKVHIWQLTANATKVKHTIHTHRDFILDIVTALTTPHVAITCSKDQTIKVWNLATGMLERDLKSSGWVRTIEVSPDNTMVATGTFDNCISVFRIASGRLLRKLRVHNHGILKIAWSTSRTILCASIDGFLQIIDI</sequence>
<dbReference type="PRINTS" id="PR00320">
    <property type="entry name" value="GPROTEINBRPT"/>
</dbReference>
<organism evidence="5 7">
    <name type="scientific">Plasmodiophora brassicae</name>
    <name type="common">Clubroot disease agent</name>
    <dbReference type="NCBI Taxonomy" id="37360"/>
    <lineage>
        <taxon>Eukaryota</taxon>
        <taxon>Sar</taxon>
        <taxon>Rhizaria</taxon>
        <taxon>Endomyxa</taxon>
        <taxon>Phytomyxea</taxon>
        <taxon>Plasmodiophorida</taxon>
        <taxon>Plasmodiophoridae</taxon>
        <taxon>Plasmodiophora</taxon>
    </lineage>
</organism>
<gene>
    <name evidence="5" type="ORF">PBRA_001069</name>
    <name evidence="6" type="ORF">PLBR_LOCUS4398</name>
</gene>
<keyword evidence="2" id="KW-0677">Repeat</keyword>
<dbReference type="InterPro" id="IPR020472">
    <property type="entry name" value="WD40_PAC1"/>
</dbReference>
<name>A0A0G4IVC9_PLABS</name>
<keyword evidence="1 3" id="KW-0853">WD repeat</keyword>
<feature type="region of interest" description="Disordered" evidence="4">
    <location>
        <begin position="209"/>
        <end position="240"/>
    </location>
</feature>
<dbReference type="Proteomes" id="UP000039324">
    <property type="component" value="Unassembled WGS sequence"/>
</dbReference>
<reference evidence="6 8" key="2">
    <citation type="submission" date="2018-03" db="EMBL/GenBank/DDBJ databases">
        <authorList>
            <person name="Fogelqvist J."/>
        </authorList>
    </citation>
    <scope>NUCLEOTIDE SEQUENCE [LARGE SCALE GENOMIC DNA]</scope>
</reference>
<dbReference type="SUPFAM" id="SSF50978">
    <property type="entry name" value="WD40 repeat-like"/>
    <property type="match status" value="1"/>
</dbReference>
<evidence type="ECO:0000256" key="4">
    <source>
        <dbReference type="SAM" id="MobiDB-lite"/>
    </source>
</evidence>
<evidence type="ECO:0000256" key="3">
    <source>
        <dbReference type="PROSITE-ProRule" id="PRU00221"/>
    </source>
</evidence>
<dbReference type="AlphaFoldDB" id="A0A0G4IVC9"/>
<feature type="repeat" description="WD" evidence="3">
    <location>
        <begin position="466"/>
        <end position="507"/>
    </location>
</feature>
<evidence type="ECO:0000256" key="2">
    <source>
        <dbReference type="ARBA" id="ARBA00022737"/>
    </source>
</evidence>
<feature type="repeat" description="WD" evidence="3">
    <location>
        <begin position="424"/>
        <end position="465"/>
    </location>
</feature>
<keyword evidence="6" id="KW-0496">Mitochondrion</keyword>
<protein>
    <submittedName>
        <fullName evidence="5">Uncharacterized protein</fullName>
    </submittedName>
</protein>
<dbReference type="CDD" id="cd00200">
    <property type="entry name" value="WD40"/>
    <property type="match status" value="1"/>
</dbReference>
<evidence type="ECO:0000313" key="7">
    <source>
        <dbReference type="Proteomes" id="UP000039324"/>
    </source>
</evidence>
<reference evidence="5 7" key="1">
    <citation type="submission" date="2015-02" db="EMBL/GenBank/DDBJ databases">
        <authorList>
            <person name="Chooi Y.-H."/>
        </authorList>
    </citation>
    <scope>NUCLEOTIDE SEQUENCE [LARGE SCALE GENOMIC DNA]</scope>
    <source>
        <strain evidence="5">E3</strain>
    </source>
</reference>
<evidence type="ECO:0000256" key="1">
    <source>
        <dbReference type="ARBA" id="ARBA00022574"/>
    </source>
</evidence>
<dbReference type="InterPro" id="IPR019775">
    <property type="entry name" value="WD40_repeat_CS"/>
</dbReference>
<dbReference type="Gene3D" id="2.130.10.10">
    <property type="entry name" value="YVTN repeat-like/Quinoprotein amine dehydrogenase"/>
    <property type="match status" value="3"/>
</dbReference>
<geneLocation type="mitochondrion" evidence="6"/>